<dbReference type="Gene3D" id="3.20.20.140">
    <property type="entry name" value="Metal-dependent hydrolases"/>
    <property type="match status" value="1"/>
</dbReference>
<dbReference type="AlphaFoldDB" id="A0A381WHC2"/>
<dbReference type="PANTHER" id="PTHR11647:SF1">
    <property type="entry name" value="COLLAPSIN RESPONSE MEDIATOR PROTEIN"/>
    <property type="match status" value="1"/>
</dbReference>
<organism evidence="1">
    <name type="scientific">marine metagenome</name>
    <dbReference type="NCBI Taxonomy" id="408172"/>
    <lineage>
        <taxon>unclassified sequences</taxon>
        <taxon>metagenomes</taxon>
        <taxon>ecological metagenomes</taxon>
    </lineage>
</organism>
<gene>
    <name evidence="1" type="ORF">METZ01_LOCUS104770</name>
</gene>
<sequence>MLDLIIKGGKVVTSGKIGLSDIGIKGEKIVAVDCPGTLTDDNALKTIDATDKLVIPGGVEAHTHVGFPHLSSVWGNVTAGPEDLSIAALWGGTTTMMDFAKVDQDKNWDALRAVQDHVKNFEGRMYIDYSAHVSYLGPSTT</sequence>
<reference evidence="1" key="1">
    <citation type="submission" date="2018-05" db="EMBL/GenBank/DDBJ databases">
        <authorList>
            <person name="Lanie J.A."/>
            <person name="Ng W.-L."/>
            <person name="Kazmierczak K.M."/>
            <person name="Andrzejewski T.M."/>
            <person name="Davidsen T.M."/>
            <person name="Wayne K.J."/>
            <person name="Tettelin H."/>
            <person name="Glass J.I."/>
            <person name="Rusch D."/>
            <person name="Podicherti R."/>
            <person name="Tsui H.-C.T."/>
            <person name="Winkler M.E."/>
        </authorList>
    </citation>
    <scope>NUCLEOTIDE SEQUENCE</scope>
</reference>
<dbReference type="SUPFAM" id="SSF51338">
    <property type="entry name" value="Composite domain of metallo-dependent hydrolases"/>
    <property type="match status" value="1"/>
</dbReference>
<name>A0A381WHC2_9ZZZZ</name>
<feature type="non-terminal residue" evidence="1">
    <location>
        <position position="141"/>
    </location>
</feature>
<dbReference type="InterPro" id="IPR050378">
    <property type="entry name" value="Metallo-dep_Hydrolases_sf"/>
</dbReference>
<dbReference type="PANTHER" id="PTHR11647">
    <property type="entry name" value="HYDRANTOINASE/DIHYDROPYRIMIDINASE FAMILY MEMBER"/>
    <property type="match status" value="1"/>
</dbReference>
<accession>A0A381WHC2</accession>
<evidence type="ECO:0000313" key="1">
    <source>
        <dbReference type="EMBL" id="SVA51916.1"/>
    </source>
</evidence>
<dbReference type="EMBL" id="UINC01011820">
    <property type="protein sequence ID" value="SVA51916.1"/>
    <property type="molecule type" value="Genomic_DNA"/>
</dbReference>
<evidence type="ECO:0008006" key="2">
    <source>
        <dbReference type="Google" id="ProtNLM"/>
    </source>
</evidence>
<dbReference type="InterPro" id="IPR011059">
    <property type="entry name" value="Metal-dep_hydrolase_composite"/>
</dbReference>
<dbReference type="GO" id="GO:0005829">
    <property type="term" value="C:cytosol"/>
    <property type="evidence" value="ECO:0007669"/>
    <property type="project" value="TreeGrafter"/>
</dbReference>
<protein>
    <recommendedName>
        <fullName evidence="2">Amidohydrolase-related domain-containing protein</fullName>
    </recommendedName>
</protein>
<dbReference type="GO" id="GO:0016812">
    <property type="term" value="F:hydrolase activity, acting on carbon-nitrogen (but not peptide) bonds, in cyclic amides"/>
    <property type="evidence" value="ECO:0007669"/>
    <property type="project" value="TreeGrafter"/>
</dbReference>
<proteinExistence type="predicted"/>